<evidence type="ECO:0000313" key="2">
    <source>
        <dbReference type="RefSeq" id="XP_058980123.1"/>
    </source>
</evidence>
<organism evidence="1 2">
    <name type="scientific">Musca domestica</name>
    <name type="common">House fly</name>
    <dbReference type="NCBI Taxonomy" id="7370"/>
    <lineage>
        <taxon>Eukaryota</taxon>
        <taxon>Metazoa</taxon>
        <taxon>Ecdysozoa</taxon>
        <taxon>Arthropoda</taxon>
        <taxon>Hexapoda</taxon>
        <taxon>Insecta</taxon>
        <taxon>Pterygota</taxon>
        <taxon>Neoptera</taxon>
        <taxon>Endopterygota</taxon>
        <taxon>Diptera</taxon>
        <taxon>Brachycera</taxon>
        <taxon>Muscomorpha</taxon>
        <taxon>Muscoidea</taxon>
        <taxon>Muscidae</taxon>
        <taxon>Musca</taxon>
    </lineage>
</organism>
<evidence type="ECO:0000313" key="1">
    <source>
        <dbReference type="Proteomes" id="UP001652621"/>
    </source>
</evidence>
<gene>
    <name evidence="2" type="primary">LOC131803111</name>
</gene>
<sequence length="111" mass="12235">MKTLFPIFMFAVMNCNYFNVTSKDLGHIGIFEGDYLRDETISLEGDDMLTIKGIVQQTYFPSTGGEAQTTLEYVADKLGYRAKFKLRTSAGASIAVLPPLSASSIKVASFY</sequence>
<dbReference type="GeneID" id="131803111"/>
<protein>
    <submittedName>
        <fullName evidence="2">Uncharacterized protein LOC131803111</fullName>
    </submittedName>
</protein>
<reference evidence="2" key="1">
    <citation type="submission" date="2025-08" db="UniProtKB">
        <authorList>
            <consortium name="RefSeq"/>
        </authorList>
    </citation>
    <scope>IDENTIFICATION</scope>
    <source>
        <strain evidence="2">Aabys</strain>
        <tissue evidence="2">Whole body</tissue>
    </source>
</reference>
<dbReference type="Proteomes" id="UP001652621">
    <property type="component" value="Unplaced"/>
</dbReference>
<proteinExistence type="predicted"/>
<accession>A0ABM3V325</accession>
<name>A0ABM3V325_MUSDO</name>
<dbReference type="RefSeq" id="XP_058980123.1">
    <property type="nucleotide sequence ID" value="XM_059124140.1"/>
</dbReference>
<keyword evidence="1" id="KW-1185">Reference proteome</keyword>